<keyword evidence="2" id="KW-0732">Signal</keyword>
<sequence length="194" mass="21920">MATTRRLHALLLFIVTLWVVNGPTQAQLTLPRMKVVKPGCLAADVEACRMGCPIQYHDSRMYLCPCYSKLGQCLVRIGCSMKQKIDVYAFCTRKGYCKDGYCKYREGDLSPRVDIRPEVFALTSVETPGTPCVDNCCPPFINCAQNTSMVNVRSPSRRYRNDEVQLPPRQGDPRLGVNQNYDRMPYSIPMANLP</sequence>
<feature type="signal peptide" evidence="2">
    <location>
        <begin position="1"/>
        <end position="26"/>
    </location>
</feature>
<dbReference type="OrthoDB" id="155020at2759"/>
<gene>
    <name evidence="3" type="ORF">Poli38472_010300</name>
</gene>
<organism evidence="3 4">
    <name type="scientific">Pythium oligandrum</name>
    <name type="common">Mycoparasitic fungus</name>
    <dbReference type="NCBI Taxonomy" id="41045"/>
    <lineage>
        <taxon>Eukaryota</taxon>
        <taxon>Sar</taxon>
        <taxon>Stramenopiles</taxon>
        <taxon>Oomycota</taxon>
        <taxon>Peronosporomycetes</taxon>
        <taxon>Pythiales</taxon>
        <taxon>Pythiaceae</taxon>
        <taxon>Pythium</taxon>
    </lineage>
</organism>
<evidence type="ECO:0008006" key="5">
    <source>
        <dbReference type="Google" id="ProtNLM"/>
    </source>
</evidence>
<evidence type="ECO:0000313" key="4">
    <source>
        <dbReference type="Proteomes" id="UP000794436"/>
    </source>
</evidence>
<proteinExistence type="predicted"/>
<evidence type="ECO:0000256" key="1">
    <source>
        <dbReference type="SAM" id="MobiDB-lite"/>
    </source>
</evidence>
<feature type="region of interest" description="Disordered" evidence="1">
    <location>
        <begin position="156"/>
        <end position="194"/>
    </location>
</feature>
<dbReference type="Proteomes" id="UP000794436">
    <property type="component" value="Unassembled WGS sequence"/>
</dbReference>
<reference evidence="3" key="1">
    <citation type="submission" date="2019-03" db="EMBL/GenBank/DDBJ databases">
        <title>Long read genome sequence of the mycoparasitic Pythium oligandrum ATCC 38472 isolated from sugarbeet rhizosphere.</title>
        <authorList>
            <person name="Gaulin E."/>
        </authorList>
    </citation>
    <scope>NUCLEOTIDE SEQUENCE</scope>
    <source>
        <strain evidence="3">ATCC 38472_TT</strain>
    </source>
</reference>
<feature type="chain" id="PRO_5035474274" description="Secreted protein" evidence="2">
    <location>
        <begin position="27"/>
        <end position="194"/>
    </location>
</feature>
<comment type="caution">
    <text evidence="3">The sequence shown here is derived from an EMBL/GenBank/DDBJ whole genome shotgun (WGS) entry which is preliminary data.</text>
</comment>
<accession>A0A8K1FDU5</accession>
<protein>
    <recommendedName>
        <fullName evidence="5">Secreted protein</fullName>
    </recommendedName>
</protein>
<keyword evidence="4" id="KW-1185">Reference proteome</keyword>
<dbReference type="AlphaFoldDB" id="A0A8K1FDU5"/>
<evidence type="ECO:0000313" key="3">
    <source>
        <dbReference type="EMBL" id="TMW58741.1"/>
    </source>
</evidence>
<evidence type="ECO:0000256" key="2">
    <source>
        <dbReference type="SAM" id="SignalP"/>
    </source>
</evidence>
<dbReference type="EMBL" id="SPLM01000111">
    <property type="protein sequence ID" value="TMW58741.1"/>
    <property type="molecule type" value="Genomic_DNA"/>
</dbReference>
<name>A0A8K1FDU5_PYTOL</name>